<gene>
    <name evidence="8" type="ORF">ACFOPX_06940</name>
</gene>
<comment type="similarity">
    <text evidence="2 7">Belongs to the FPP/GGPP synthase family.</text>
</comment>
<keyword evidence="5" id="KW-0460">Magnesium</keyword>
<dbReference type="EC" id="2.5.1.-" evidence="8"/>
<dbReference type="CDD" id="cd00685">
    <property type="entry name" value="Trans_IPPS_HT"/>
    <property type="match status" value="1"/>
</dbReference>
<keyword evidence="3 7" id="KW-0808">Transferase</keyword>
<dbReference type="Gene3D" id="1.10.600.10">
    <property type="entry name" value="Farnesyl Diphosphate Synthase"/>
    <property type="match status" value="1"/>
</dbReference>
<evidence type="ECO:0000313" key="9">
    <source>
        <dbReference type="Proteomes" id="UP001595783"/>
    </source>
</evidence>
<evidence type="ECO:0000313" key="8">
    <source>
        <dbReference type="EMBL" id="MFC3848252.1"/>
    </source>
</evidence>
<organism evidence="8 9">
    <name type="scientific">Helicobacter baculiformis</name>
    <dbReference type="NCBI Taxonomy" id="427351"/>
    <lineage>
        <taxon>Bacteria</taxon>
        <taxon>Pseudomonadati</taxon>
        <taxon>Campylobacterota</taxon>
        <taxon>Epsilonproteobacteria</taxon>
        <taxon>Campylobacterales</taxon>
        <taxon>Helicobacteraceae</taxon>
        <taxon>Helicobacter</taxon>
    </lineage>
</organism>
<reference evidence="9" key="1">
    <citation type="journal article" date="2019" name="Int. J. Syst. Evol. Microbiol.">
        <title>The Global Catalogue of Microorganisms (GCM) 10K type strain sequencing project: providing services to taxonomists for standard genome sequencing and annotation.</title>
        <authorList>
            <consortium name="The Broad Institute Genomics Platform"/>
            <consortium name="The Broad Institute Genome Sequencing Center for Infectious Disease"/>
            <person name="Wu L."/>
            <person name="Ma J."/>
        </authorList>
    </citation>
    <scope>NUCLEOTIDE SEQUENCE [LARGE SCALE GENOMIC DNA]</scope>
    <source>
        <strain evidence="9">CCUG 53816</strain>
    </source>
</reference>
<evidence type="ECO:0000256" key="2">
    <source>
        <dbReference type="ARBA" id="ARBA00006706"/>
    </source>
</evidence>
<dbReference type="EMBL" id="JBHRZO010000048">
    <property type="protein sequence ID" value="MFC3848252.1"/>
    <property type="molecule type" value="Genomic_DNA"/>
</dbReference>
<dbReference type="PROSITE" id="PS00723">
    <property type="entry name" value="POLYPRENYL_SYNTHASE_1"/>
    <property type="match status" value="1"/>
</dbReference>
<evidence type="ECO:0000256" key="1">
    <source>
        <dbReference type="ARBA" id="ARBA00001946"/>
    </source>
</evidence>
<dbReference type="PANTHER" id="PTHR43281:SF1">
    <property type="entry name" value="FARNESYL DIPHOSPHATE SYNTHASE"/>
    <property type="match status" value="1"/>
</dbReference>
<dbReference type="InterPro" id="IPR008949">
    <property type="entry name" value="Isoprenoid_synthase_dom_sf"/>
</dbReference>
<dbReference type="Pfam" id="PF00348">
    <property type="entry name" value="polyprenyl_synt"/>
    <property type="match status" value="1"/>
</dbReference>
<dbReference type="GO" id="GO:0016740">
    <property type="term" value="F:transferase activity"/>
    <property type="evidence" value="ECO:0007669"/>
    <property type="project" value="UniProtKB-KW"/>
</dbReference>
<name>A0ABV7ZL87_9HELI</name>
<dbReference type="RefSeq" id="WP_104751538.1">
    <property type="nucleotide sequence ID" value="NZ_FZMF01000002.1"/>
</dbReference>
<dbReference type="PROSITE" id="PS00444">
    <property type="entry name" value="POLYPRENYL_SYNTHASE_2"/>
    <property type="match status" value="1"/>
</dbReference>
<evidence type="ECO:0000256" key="5">
    <source>
        <dbReference type="ARBA" id="ARBA00022842"/>
    </source>
</evidence>
<protein>
    <submittedName>
        <fullName evidence="8">Polyprenyl synthetase family protein</fullName>
        <ecNumber evidence="8">2.5.1.-</ecNumber>
    </submittedName>
</protein>
<evidence type="ECO:0000256" key="3">
    <source>
        <dbReference type="ARBA" id="ARBA00022679"/>
    </source>
</evidence>
<proteinExistence type="inferred from homology"/>
<evidence type="ECO:0000256" key="7">
    <source>
        <dbReference type="RuleBase" id="RU004466"/>
    </source>
</evidence>
<evidence type="ECO:0000256" key="6">
    <source>
        <dbReference type="ARBA" id="ARBA00023229"/>
    </source>
</evidence>
<evidence type="ECO:0000256" key="4">
    <source>
        <dbReference type="ARBA" id="ARBA00022723"/>
    </source>
</evidence>
<accession>A0ABV7ZL87</accession>
<dbReference type="SFLD" id="SFLDS00005">
    <property type="entry name" value="Isoprenoid_Synthase_Type_I"/>
    <property type="match status" value="1"/>
</dbReference>
<dbReference type="InterPro" id="IPR000092">
    <property type="entry name" value="Polyprenyl_synt"/>
</dbReference>
<keyword evidence="6" id="KW-0414">Isoprene biosynthesis</keyword>
<sequence>MCVCENALDFYTQVCEEFNSYVFRAKPPIETFHPFFEKAFWEMLENGGKRFRPKLFLAVLCAFEHDIEAVRISFPVALALEVLHTYSLIHDDLPCMDNASLRRGHPTLHKTYGVTTATLVGDGLNTYAFYCITQACLDSTLKVQLIALLAMCGGIGGMVLGQALDCYFEHKALNCQELETLHTLKTAQLIAASLKMGALVVGDRAPSNLPQALFDFGIQLGLFFQVRDDIIDRTQSPAQSGKSTQLDTFKNNYVNLLGLPQAKTYLQELKVNLLKTLATFPSTLALYLQTLLKELA</sequence>
<dbReference type="Proteomes" id="UP001595783">
    <property type="component" value="Unassembled WGS sequence"/>
</dbReference>
<keyword evidence="4" id="KW-0479">Metal-binding</keyword>
<dbReference type="SFLD" id="SFLDG01017">
    <property type="entry name" value="Polyprenyl_Transferase_Like"/>
    <property type="match status" value="1"/>
</dbReference>
<dbReference type="SUPFAM" id="SSF48576">
    <property type="entry name" value="Terpenoid synthases"/>
    <property type="match status" value="1"/>
</dbReference>
<keyword evidence="9" id="KW-1185">Reference proteome</keyword>
<dbReference type="PANTHER" id="PTHR43281">
    <property type="entry name" value="FARNESYL DIPHOSPHATE SYNTHASE"/>
    <property type="match status" value="1"/>
</dbReference>
<comment type="caution">
    <text evidence="8">The sequence shown here is derived from an EMBL/GenBank/DDBJ whole genome shotgun (WGS) entry which is preliminary data.</text>
</comment>
<comment type="cofactor">
    <cofactor evidence="1">
        <name>Mg(2+)</name>
        <dbReference type="ChEBI" id="CHEBI:18420"/>
    </cofactor>
</comment>
<dbReference type="InterPro" id="IPR033749">
    <property type="entry name" value="Polyprenyl_synt_CS"/>
</dbReference>